<dbReference type="InterPro" id="IPR003594">
    <property type="entry name" value="HATPase_dom"/>
</dbReference>
<dbReference type="InterPro" id="IPR036097">
    <property type="entry name" value="HisK_dim/P_sf"/>
</dbReference>
<dbReference type="SUPFAM" id="SSF55874">
    <property type="entry name" value="ATPase domain of HSP90 chaperone/DNA topoisomerase II/histidine kinase"/>
    <property type="match status" value="1"/>
</dbReference>
<dbReference type="Gene3D" id="1.10.287.130">
    <property type="match status" value="1"/>
</dbReference>
<dbReference type="CDD" id="cd00082">
    <property type="entry name" value="HisKA"/>
    <property type="match status" value="1"/>
</dbReference>
<keyword evidence="5" id="KW-0808">Transferase</keyword>
<feature type="coiled-coil region" evidence="8">
    <location>
        <begin position="97"/>
        <end position="124"/>
    </location>
</feature>
<dbReference type="GO" id="GO:0016036">
    <property type="term" value="P:cellular response to phosphate starvation"/>
    <property type="evidence" value="ECO:0007669"/>
    <property type="project" value="TreeGrafter"/>
</dbReference>
<organism evidence="11 12">
    <name type="scientific">Bianquea renquensis</name>
    <dbReference type="NCBI Taxonomy" id="2763661"/>
    <lineage>
        <taxon>Bacteria</taxon>
        <taxon>Bacillati</taxon>
        <taxon>Bacillota</taxon>
        <taxon>Clostridia</taxon>
        <taxon>Eubacteriales</taxon>
        <taxon>Bianqueaceae</taxon>
        <taxon>Bianquea</taxon>
    </lineage>
</organism>
<accession>A0A926DSG0</accession>
<dbReference type="Proteomes" id="UP000657006">
    <property type="component" value="Unassembled WGS sequence"/>
</dbReference>
<dbReference type="InterPro" id="IPR036890">
    <property type="entry name" value="HATPase_C_sf"/>
</dbReference>
<keyword evidence="12" id="KW-1185">Reference proteome</keyword>
<dbReference type="EC" id="2.7.13.3" evidence="3"/>
<dbReference type="PROSITE" id="PS50109">
    <property type="entry name" value="HIS_KIN"/>
    <property type="match status" value="1"/>
</dbReference>
<evidence type="ECO:0000256" key="4">
    <source>
        <dbReference type="ARBA" id="ARBA00022553"/>
    </source>
</evidence>
<name>A0A926DSG0_9FIRM</name>
<dbReference type="PRINTS" id="PR00344">
    <property type="entry name" value="BCTRLSENSOR"/>
</dbReference>
<keyword evidence="9" id="KW-0812">Transmembrane</keyword>
<comment type="catalytic activity">
    <reaction evidence="1">
        <text>ATP + protein L-histidine = ADP + protein N-phospho-L-histidine.</text>
        <dbReference type="EC" id="2.7.13.3"/>
    </reaction>
</comment>
<dbReference type="AlphaFoldDB" id="A0A926DSG0"/>
<evidence type="ECO:0000256" key="8">
    <source>
        <dbReference type="SAM" id="Coils"/>
    </source>
</evidence>
<evidence type="ECO:0000256" key="1">
    <source>
        <dbReference type="ARBA" id="ARBA00000085"/>
    </source>
</evidence>
<evidence type="ECO:0000259" key="10">
    <source>
        <dbReference type="PROSITE" id="PS50109"/>
    </source>
</evidence>
<evidence type="ECO:0000256" key="9">
    <source>
        <dbReference type="SAM" id="Phobius"/>
    </source>
</evidence>
<dbReference type="PANTHER" id="PTHR45453:SF1">
    <property type="entry name" value="PHOSPHATE REGULON SENSOR PROTEIN PHOR"/>
    <property type="match status" value="1"/>
</dbReference>
<dbReference type="Pfam" id="PF02518">
    <property type="entry name" value="HATPase_c"/>
    <property type="match status" value="1"/>
</dbReference>
<evidence type="ECO:0000256" key="2">
    <source>
        <dbReference type="ARBA" id="ARBA00004370"/>
    </source>
</evidence>
<dbReference type="SUPFAM" id="SSF47384">
    <property type="entry name" value="Homodimeric domain of signal transducing histidine kinase"/>
    <property type="match status" value="1"/>
</dbReference>
<evidence type="ECO:0000256" key="5">
    <source>
        <dbReference type="ARBA" id="ARBA00022679"/>
    </source>
</evidence>
<dbReference type="GO" id="GO:0004721">
    <property type="term" value="F:phosphoprotein phosphatase activity"/>
    <property type="evidence" value="ECO:0007669"/>
    <property type="project" value="TreeGrafter"/>
</dbReference>
<dbReference type="Pfam" id="PF00512">
    <property type="entry name" value="HisKA"/>
    <property type="match status" value="1"/>
</dbReference>
<evidence type="ECO:0000256" key="3">
    <source>
        <dbReference type="ARBA" id="ARBA00012438"/>
    </source>
</evidence>
<comment type="caution">
    <text evidence="11">The sequence shown here is derived from an EMBL/GenBank/DDBJ whole genome shotgun (WGS) entry which is preliminary data.</text>
</comment>
<keyword evidence="6 11" id="KW-0418">Kinase</keyword>
<dbReference type="InterPro" id="IPR005467">
    <property type="entry name" value="His_kinase_dom"/>
</dbReference>
<proteinExistence type="predicted"/>
<dbReference type="SMART" id="SM00387">
    <property type="entry name" value="HATPase_c"/>
    <property type="match status" value="1"/>
</dbReference>
<dbReference type="Gene3D" id="3.30.565.10">
    <property type="entry name" value="Histidine kinase-like ATPase, C-terminal domain"/>
    <property type="match status" value="1"/>
</dbReference>
<keyword evidence="9" id="KW-1133">Transmembrane helix</keyword>
<protein>
    <recommendedName>
        <fullName evidence="3">histidine kinase</fullName>
        <ecNumber evidence="3">2.7.13.3</ecNumber>
    </recommendedName>
</protein>
<evidence type="ECO:0000256" key="6">
    <source>
        <dbReference type="ARBA" id="ARBA00022777"/>
    </source>
</evidence>
<dbReference type="PANTHER" id="PTHR45453">
    <property type="entry name" value="PHOSPHATE REGULON SENSOR PROTEIN PHOR"/>
    <property type="match status" value="1"/>
</dbReference>
<sequence>MARNRELIRFFALLVLITAAASGAAAFFVSAAAGIAVGGLGFILLLLFFLFSYYRYGKLRQLADYLRDIRQGQYRLAVQNYEEGELSILRSEIYKVTVLLEEQAKTLEKEKQQLADSMSDISHQLKTPLTSMLMMTDLLCEQPMDAATGKTFLLQIREQLERMQWLVSSLLKLAKLDAGAVTLKREPLTVFPLIHKAVAPLLVMMEDKGLSLEILGQDDAWIVADDHWTIEALTNIIKNCIEHTKVGGLKIRAVQTNLYTQIQIEDTGEGIAKADLPHIFKRFYKGKNADENSVGIGLAMAYSIIREQMGDIAVVSQEGRGTQFTIRFYR</sequence>
<reference evidence="11" key="1">
    <citation type="submission" date="2020-08" db="EMBL/GenBank/DDBJ databases">
        <title>Genome public.</title>
        <authorList>
            <person name="Liu C."/>
            <person name="Sun Q."/>
        </authorList>
    </citation>
    <scope>NUCLEOTIDE SEQUENCE</scope>
    <source>
        <strain evidence="11">NSJ-32</strain>
    </source>
</reference>
<feature type="transmembrane region" description="Helical" evidence="9">
    <location>
        <begin position="35"/>
        <end position="54"/>
    </location>
</feature>
<dbReference type="InterPro" id="IPR003661">
    <property type="entry name" value="HisK_dim/P_dom"/>
</dbReference>
<dbReference type="CDD" id="cd00075">
    <property type="entry name" value="HATPase"/>
    <property type="match status" value="1"/>
</dbReference>
<dbReference type="GO" id="GO:0000155">
    <property type="term" value="F:phosphorelay sensor kinase activity"/>
    <property type="evidence" value="ECO:0007669"/>
    <property type="project" value="InterPro"/>
</dbReference>
<dbReference type="SMART" id="SM00388">
    <property type="entry name" value="HisKA"/>
    <property type="match status" value="1"/>
</dbReference>
<evidence type="ECO:0000313" key="11">
    <source>
        <dbReference type="EMBL" id="MBC8544435.1"/>
    </source>
</evidence>
<keyword evidence="7" id="KW-0902">Two-component regulatory system</keyword>
<keyword evidence="8" id="KW-0175">Coiled coil</keyword>
<dbReference type="InterPro" id="IPR004358">
    <property type="entry name" value="Sig_transdc_His_kin-like_C"/>
</dbReference>
<keyword evidence="9" id="KW-0472">Membrane</keyword>
<dbReference type="InterPro" id="IPR050351">
    <property type="entry name" value="BphY/WalK/GraS-like"/>
</dbReference>
<evidence type="ECO:0000256" key="7">
    <source>
        <dbReference type="ARBA" id="ARBA00023012"/>
    </source>
</evidence>
<dbReference type="GO" id="GO:0005886">
    <property type="term" value="C:plasma membrane"/>
    <property type="evidence" value="ECO:0007669"/>
    <property type="project" value="TreeGrafter"/>
</dbReference>
<gene>
    <name evidence="11" type="ORF">H8730_12885</name>
</gene>
<keyword evidence="4" id="KW-0597">Phosphoprotein</keyword>
<evidence type="ECO:0000313" key="12">
    <source>
        <dbReference type="Proteomes" id="UP000657006"/>
    </source>
</evidence>
<dbReference type="EMBL" id="JACRSQ010000022">
    <property type="protein sequence ID" value="MBC8544435.1"/>
    <property type="molecule type" value="Genomic_DNA"/>
</dbReference>
<feature type="domain" description="Histidine kinase" evidence="10">
    <location>
        <begin position="120"/>
        <end position="330"/>
    </location>
</feature>
<comment type="subcellular location">
    <subcellularLocation>
        <location evidence="2">Membrane</location>
    </subcellularLocation>
</comment>